<gene>
    <name evidence="1" type="ORF">Pint_26628</name>
</gene>
<protein>
    <submittedName>
        <fullName evidence="1">Uncharacterized protein</fullName>
    </submittedName>
</protein>
<proteinExistence type="predicted"/>
<evidence type="ECO:0000313" key="1">
    <source>
        <dbReference type="EMBL" id="KAJ0040769.1"/>
    </source>
</evidence>
<evidence type="ECO:0000313" key="2">
    <source>
        <dbReference type="Proteomes" id="UP001163603"/>
    </source>
</evidence>
<reference evidence="2" key="1">
    <citation type="journal article" date="2023" name="G3 (Bethesda)">
        <title>Genome assembly and association tests identify interacting loci associated with vigor, precocity, and sex in interspecific pistachio rootstocks.</title>
        <authorList>
            <person name="Palmer W."/>
            <person name="Jacygrad E."/>
            <person name="Sagayaradj S."/>
            <person name="Cavanaugh K."/>
            <person name="Han R."/>
            <person name="Bertier L."/>
            <person name="Beede B."/>
            <person name="Kafkas S."/>
            <person name="Golino D."/>
            <person name="Preece J."/>
            <person name="Michelmore R."/>
        </authorList>
    </citation>
    <scope>NUCLEOTIDE SEQUENCE [LARGE SCALE GENOMIC DNA]</scope>
</reference>
<keyword evidence="2" id="KW-1185">Reference proteome</keyword>
<dbReference type="Proteomes" id="UP001163603">
    <property type="component" value="Chromosome 5"/>
</dbReference>
<name>A0ACC0YTP6_9ROSI</name>
<organism evidence="1 2">
    <name type="scientific">Pistacia integerrima</name>
    <dbReference type="NCBI Taxonomy" id="434235"/>
    <lineage>
        <taxon>Eukaryota</taxon>
        <taxon>Viridiplantae</taxon>
        <taxon>Streptophyta</taxon>
        <taxon>Embryophyta</taxon>
        <taxon>Tracheophyta</taxon>
        <taxon>Spermatophyta</taxon>
        <taxon>Magnoliopsida</taxon>
        <taxon>eudicotyledons</taxon>
        <taxon>Gunneridae</taxon>
        <taxon>Pentapetalae</taxon>
        <taxon>rosids</taxon>
        <taxon>malvids</taxon>
        <taxon>Sapindales</taxon>
        <taxon>Anacardiaceae</taxon>
        <taxon>Pistacia</taxon>
    </lineage>
</organism>
<accession>A0ACC0YTP6</accession>
<dbReference type="EMBL" id="CM047740">
    <property type="protein sequence ID" value="KAJ0040769.1"/>
    <property type="molecule type" value="Genomic_DNA"/>
</dbReference>
<sequence length="51" mass="5296">MRQSHDGAAGGINAAGVLEDYGGFWDGGIEDLAIDGAFDIQRNTETSAVIL</sequence>
<comment type="caution">
    <text evidence="1">The sequence shown here is derived from an EMBL/GenBank/DDBJ whole genome shotgun (WGS) entry which is preliminary data.</text>
</comment>